<dbReference type="EMBL" id="JACTNZ010000008">
    <property type="protein sequence ID" value="KAG5537774.1"/>
    <property type="molecule type" value="Genomic_DNA"/>
</dbReference>
<sequence>MNLSCKLNSELDEIRSVIFWKRKWCSTSCGSLICLVSIAYWIRVMGLFDSVDASDKDAWWWWCVTARLISSARAEARGRRASRALPWRRRRRVWSGGSGGWG</sequence>
<name>A0AAV6JDQ3_9ERIC</name>
<dbReference type="AlphaFoldDB" id="A0AAV6JDQ3"/>
<keyword evidence="1" id="KW-0812">Transmembrane</keyword>
<protein>
    <submittedName>
        <fullName evidence="2">Uncharacterized protein</fullName>
    </submittedName>
</protein>
<evidence type="ECO:0000313" key="2">
    <source>
        <dbReference type="EMBL" id="KAG5537774.1"/>
    </source>
</evidence>
<evidence type="ECO:0000256" key="1">
    <source>
        <dbReference type="SAM" id="Phobius"/>
    </source>
</evidence>
<proteinExistence type="predicted"/>
<keyword evidence="1" id="KW-0472">Membrane</keyword>
<accession>A0AAV6JDQ3</accession>
<feature type="transmembrane region" description="Helical" evidence="1">
    <location>
        <begin position="24"/>
        <end position="42"/>
    </location>
</feature>
<keyword evidence="1" id="KW-1133">Transmembrane helix</keyword>
<dbReference type="Proteomes" id="UP000823749">
    <property type="component" value="Chromosome 8"/>
</dbReference>
<keyword evidence="3" id="KW-1185">Reference proteome</keyword>
<reference evidence="2" key="1">
    <citation type="submission" date="2020-08" db="EMBL/GenBank/DDBJ databases">
        <title>Plant Genome Project.</title>
        <authorList>
            <person name="Zhang R.-G."/>
        </authorList>
    </citation>
    <scope>NUCLEOTIDE SEQUENCE</scope>
    <source>
        <strain evidence="2">WSP0</strain>
        <tissue evidence="2">Leaf</tissue>
    </source>
</reference>
<organism evidence="2 3">
    <name type="scientific">Rhododendron griersonianum</name>
    <dbReference type="NCBI Taxonomy" id="479676"/>
    <lineage>
        <taxon>Eukaryota</taxon>
        <taxon>Viridiplantae</taxon>
        <taxon>Streptophyta</taxon>
        <taxon>Embryophyta</taxon>
        <taxon>Tracheophyta</taxon>
        <taxon>Spermatophyta</taxon>
        <taxon>Magnoliopsida</taxon>
        <taxon>eudicotyledons</taxon>
        <taxon>Gunneridae</taxon>
        <taxon>Pentapetalae</taxon>
        <taxon>asterids</taxon>
        <taxon>Ericales</taxon>
        <taxon>Ericaceae</taxon>
        <taxon>Ericoideae</taxon>
        <taxon>Rhodoreae</taxon>
        <taxon>Rhododendron</taxon>
    </lineage>
</organism>
<gene>
    <name evidence="2" type="ORF">RHGRI_025026</name>
</gene>
<comment type="caution">
    <text evidence="2">The sequence shown here is derived from an EMBL/GenBank/DDBJ whole genome shotgun (WGS) entry which is preliminary data.</text>
</comment>
<evidence type="ECO:0000313" key="3">
    <source>
        <dbReference type="Proteomes" id="UP000823749"/>
    </source>
</evidence>